<name>A0A482TPR6_HALHI</name>
<dbReference type="Proteomes" id="UP000293535">
    <property type="component" value="Unassembled WGS sequence"/>
</dbReference>
<dbReference type="EMBL" id="RZIG01000001">
    <property type="protein sequence ID" value="RYJ15673.1"/>
    <property type="molecule type" value="Genomic_DNA"/>
</dbReference>
<dbReference type="RefSeq" id="WP_129754833.1">
    <property type="nucleotide sequence ID" value="NZ_JAFKAA010000001.1"/>
</dbReference>
<keyword evidence="1" id="KW-0472">Membrane</keyword>
<comment type="caution">
    <text evidence="2">The sequence shown here is derived from an EMBL/GenBank/DDBJ whole genome shotgun (WGS) entry which is preliminary data.</text>
</comment>
<reference evidence="2 3" key="1">
    <citation type="submission" date="2018-12" db="EMBL/GenBank/DDBJ databases">
        <title>Draft genome sequence of Haloarcula hispinica strain 18.1, an halophilic archaeon isolated from Chott El Jerid of Southern Tunisia.</title>
        <authorList>
            <person name="Najjari A."/>
            <person name="Ben Dhia O."/>
            <person name="Ferjani R."/>
            <person name="Mahjoubi M."/>
            <person name="Sghaier H."/>
            <person name="Elshahed M."/>
            <person name="Ouzari H.I."/>
            <person name="Cherid A."/>
            <person name="Youssef N."/>
        </authorList>
    </citation>
    <scope>NUCLEOTIDE SEQUENCE [LARGE SCALE GENOMIC DNA]</scope>
    <source>
        <strain evidence="2 3">18.1</strain>
    </source>
</reference>
<feature type="transmembrane region" description="Helical" evidence="1">
    <location>
        <begin position="150"/>
        <end position="170"/>
    </location>
</feature>
<proteinExistence type="predicted"/>
<evidence type="ECO:0000313" key="3">
    <source>
        <dbReference type="Proteomes" id="UP000293535"/>
    </source>
</evidence>
<dbReference type="GeneID" id="99240735"/>
<evidence type="ECO:0000313" key="2">
    <source>
        <dbReference type="EMBL" id="RYJ15673.1"/>
    </source>
</evidence>
<keyword evidence="1" id="KW-1133">Transmembrane helix</keyword>
<feature type="transmembrane region" description="Helical" evidence="1">
    <location>
        <begin position="182"/>
        <end position="207"/>
    </location>
</feature>
<keyword evidence="1" id="KW-0812">Transmembrane</keyword>
<evidence type="ECO:0000256" key="1">
    <source>
        <dbReference type="SAM" id="Phobius"/>
    </source>
</evidence>
<feature type="transmembrane region" description="Helical" evidence="1">
    <location>
        <begin position="213"/>
        <end position="232"/>
    </location>
</feature>
<protein>
    <submittedName>
        <fullName evidence="2">Uncharacterized protein</fullName>
    </submittedName>
</protein>
<accession>A0A482TPR6</accession>
<sequence length="336" mass="36875">MERSRINDKIKSALSWFSYLAFVTLLISGLLASSYIAYEIESERAVEGTNKHVKLEETSAVTNNNTLQYQDVPPSVRRVIGAKIERDLSITDRGPPITLFGHPDESPPEEWSEHDFYLSSSAAYKITQVEAPYHRLSVGAIVYEQNSSDILSILGLYLLLMGGILGIKLGQRLQWDTLITRSFQLVIISTGIGLLFAVPILLSILSYHEVNGGSAMTTGFPIYIGFLMFILYSGRVGKRTASLLGFSAEYAAYKDQFASGADSKMPTGSREGDTVTLDADETERLLTGKTVSESLDDGTSFQIELSGTALTCLSDRNINLDRGDDSDSDHQSDRNG</sequence>
<dbReference type="AlphaFoldDB" id="A0A482TPR6"/>
<organism evidence="2 3">
    <name type="scientific">Haloarcula hispanica</name>
    <dbReference type="NCBI Taxonomy" id="51589"/>
    <lineage>
        <taxon>Archaea</taxon>
        <taxon>Methanobacteriati</taxon>
        <taxon>Methanobacteriota</taxon>
        <taxon>Stenosarchaea group</taxon>
        <taxon>Halobacteria</taxon>
        <taxon>Halobacteriales</taxon>
        <taxon>Haloarculaceae</taxon>
        <taxon>Haloarcula</taxon>
    </lineage>
</organism>
<gene>
    <name evidence="2" type="ORF">ELS20_01090</name>
</gene>
<feature type="transmembrane region" description="Helical" evidence="1">
    <location>
        <begin position="12"/>
        <end position="38"/>
    </location>
</feature>